<dbReference type="Pfam" id="PF19029">
    <property type="entry name" value="DUF883_C"/>
    <property type="match status" value="1"/>
</dbReference>
<dbReference type="Proteomes" id="UP000584824">
    <property type="component" value="Unassembled WGS sequence"/>
</dbReference>
<reference evidence="2 3" key="1">
    <citation type="submission" date="2020-08" db="EMBL/GenBank/DDBJ databases">
        <title>Genomic Encyclopedia of Type Strains, Phase IV (KMG-IV): sequencing the most valuable type-strain genomes for metagenomic binning, comparative biology and taxonomic classification.</title>
        <authorList>
            <person name="Goeker M."/>
        </authorList>
    </citation>
    <scope>NUCLEOTIDE SEQUENCE [LARGE SCALE GENOMIC DNA]</scope>
    <source>
        <strain evidence="2 3">DSM 26385</strain>
    </source>
</reference>
<feature type="domain" description="DUF883" evidence="1">
    <location>
        <begin position="70"/>
        <end position="94"/>
    </location>
</feature>
<protein>
    <submittedName>
        <fullName evidence="2">ElaB/YqjD/DUF883 family membrane-anchored ribosome-binding protein</fullName>
    </submittedName>
</protein>
<proteinExistence type="predicted"/>
<organism evidence="2 3">
    <name type="scientific">Allorhizobium borbori</name>
    <dbReference type="NCBI Taxonomy" id="485907"/>
    <lineage>
        <taxon>Bacteria</taxon>
        <taxon>Pseudomonadati</taxon>
        <taxon>Pseudomonadota</taxon>
        <taxon>Alphaproteobacteria</taxon>
        <taxon>Hyphomicrobiales</taxon>
        <taxon>Rhizobiaceae</taxon>
        <taxon>Rhizobium/Agrobacterium group</taxon>
        <taxon>Allorhizobium</taxon>
    </lineage>
</organism>
<evidence type="ECO:0000313" key="3">
    <source>
        <dbReference type="Proteomes" id="UP000584824"/>
    </source>
</evidence>
<sequence>MASENDLQQQLEQIRKDVAALAETIAALAAGKAEEVKAQAYRAGNDAAEASVHALDAARDQVCAVQSDLEERIRAKPLKALGIAAGLGFVLAVLTRRA</sequence>
<name>A0A7W6NZX4_9HYPH</name>
<gene>
    <name evidence="2" type="ORF">GGQ66_000700</name>
</gene>
<keyword evidence="3" id="KW-1185">Reference proteome</keyword>
<dbReference type="InterPro" id="IPR043605">
    <property type="entry name" value="DUF883_C"/>
</dbReference>
<accession>A0A7W6NZX4</accession>
<evidence type="ECO:0000259" key="1">
    <source>
        <dbReference type="Pfam" id="PF19029"/>
    </source>
</evidence>
<dbReference type="RefSeq" id="WP_183789433.1">
    <property type="nucleotide sequence ID" value="NZ_JACIDU010000002.1"/>
</dbReference>
<comment type="caution">
    <text evidence="2">The sequence shown here is derived from an EMBL/GenBank/DDBJ whole genome shotgun (WGS) entry which is preliminary data.</text>
</comment>
<evidence type="ECO:0000313" key="2">
    <source>
        <dbReference type="EMBL" id="MBB4102172.1"/>
    </source>
</evidence>
<dbReference type="EMBL" id="JACIDU010000002">
    <property type="protein sequence ID" value="MBB4102172.1"/>
    <property type="molecule type" value="Genomic_DNA"/>
</dbReference>
<dbReference type="AlphaFoldDB" id="A0A7W6NZX4"/>